<accession>A0A9X2L633</accession>
<feature type="signal peptide" evidence="1">
    <location>
        <begin position="1"/>
        <end position="20"/>
    </location>
</feature>
<evidence type="ECO:0000259" key="2">
    <source>
        <dbReference type="Pfam" id="PF19572"/>
    </source>
</evidence>
<evidence type="ECO:0000313" key="4">
    <source>
        <dbReference type="Proteomes" id="UP001139125"/>
    </source>
</evidence>
<dbReference type="NCBIfam" id="NF033709">
    <property type="entry name" value="PorV_fam"/>
    <property type="match status" value="1"/>
</dbReference>
<comment type="caution">
    <text evidence="3">The sequence shown here is derived from an EMBL/GenBank/DDBJ whole genome shotgun (WGS) entry which is preliminary data.</text>
</comment>
<gene>
    <name evidence="3" type="ORF">NM125_15220</name>
</gene>
<proteinExistence type="predicted"/>
<keyword evidence="1" id="KW-0732">Signal</keyword>
<sequence length="341" mass="37131">MNIVKAVKYCLLLATSVVLAANVQAQDKVGTTAAAFLSISSGAKATAMGGAYVAIADDGSSMFWNPAGMAQLENNTVTFSNMNWFLDSQIQDASVVINGGNLGNFALSVRAIDHGEIEVRTIEIPEGTGEVFTPTNLAVAVSYSRFITDQFSIGANTKFVQEKIWNESATGFAVDLGVFYRTDFKNLRIGMSMTNFGNEMKMSGDDLRQAIDIDESINGNNDRLEGYLGTDSWPMPLLFKVGVAIDALDIESHKVELAIDAKHPSDNSESIDLGIEYGFNDLLFLRGGYRSLFSTQIEDQGLTAGFGLKYDFNGIGANFGATYMTHEYLEDPILWTLQIDF</sequence>
<organism evidence="3 4">
    <name type="scientific">Gracilimonas sediminicola</name>
    <dbReference type="NCBI Taxonomy" id="2952158"/>
    <lineage>
        <taxon>Bacteria</taxon>
        <taxon>Pseudomonadati</taxon>
        <taxon>Balneolota</taxon>
        <taxon>Balneolia</taxon>
        <taxon>Balneolales</taxon>
        <taxon>Balneolaceae</taxon>
        <taxon>Gracilimonas</taxon>
    </lineage>
</organism>
<dbReference type="RefSeq" id="WP_255135840.1">
    <property type="nucleotide sequence ID" value="NZ_JANDBC010000003.1"/>
</dbReference>
<feature type="domain" description="Type IX secretion system protein PorV" evidence="2">
    <location>
        <begin position="24"/>
        <end position="202"/>
    </location>
</feature>
<evidence type="ECO:0000256" key="1">
    <source>
        <dbReference type="SAM" id="SignalP"/>
    </source>
</evidence>
<reference evidence="3" key="1">
    <citation type="submission" date="2022-06" db="EMBL/GenBank/DDBJ databases">
        <title>Gracilimonas sp. CAU 1638 isolated from sea sediment.</title>
        <authorList>
            <person name="Kim W."/>
        </authorList>
    </citation>
    <scope>NUCLEOTIDE SEQUENCE</scope>
    <source>
        <strain evidence="3">CAU 1638</strain>
    </source>
</reference>
<name>A0A9X2L633_9BACT</name>
<dbReference type="AlphaFoldDB" id="A0A9X2L633"/>
<dbReference type="InterPro" id="IPR045741">
    <property type="entry name" value="PorV"/>
</dbReference>
<dbReference type="Pfam" id="PF19572">
    <property type="entry name" value="PorV"/>
    <property type="match status" value="1"/>
</dbReference>
<dbReference type="EMBL" id="JANDBC010000003">
    <property type="protein sequence ID" value="MCP9292940.1"/>
    <property type="molecule type" value="Genomic_DNA"/>
</dbReference>
<dbReference type="Proteomes" id="UP001139125">
    <property type="component" value="Unassembled WGS sequence"/>
</dbReference>
<evidence type="ECO:0000313" key="3">
    <source>
        <dbReference type="EMBL" id="MCP9292940.1"/>
    </source>
</evidence>
<keyword evidence="4" id="KW-1185">Reference proteome</keyword>
<dbReference type="Gene3D" id="2.40.160.60">
    <property type="entry name" value="Outer membrane protein transport protein (OMPP1/FadL/TodX)"/>
    <property type="match status" value="1"/>
</dbReference>
<dbReference type="SUPFAM" id="SSF56935">
    <property type="entry name" value="Porins"/>
    <property type="match status" value="1"/>
</dbReference>
<protein>
    <submittedName>
        <fullName evidence="3">PorV/PorQ family protein</fullName>
    </submittedName>
</protein>
<feature type="chain" id="PRO_5040782385" evidence="1">
    <location>
        <begin position="21"/>
        <end position="341"/>
    </location>
</feature>